<name>A0AAT9TT48_9CAUD</name>
<protein>
    <submittedName>
        <fullName evidence="1">Uncharacterized protein</fullName>
    </submittedName>
</protein>
<evidence type="ECO:0000313" key="1">
    <source>
        <dbReference type="EMBL" id="WDQ45421.1"/>
    </source>
</evidence>
<sequence>MQSVQLYMPNLNHAQKPCKKKYLFCLLFILAF</sequence>
<organism evidence="1">
    <name type="scientific">Enterocloster phage PMBT24</name>
    <dbReference type="NCBI Taxonomy" id="3025413"/>
    <lineage>
        <taxon>Viruses</taxon>
        <taxon>Duplodnaviria</taxon>
        <taxon>Heunggongvirae</taxon>
        <taxon>Uroviricota</taxon>
        <taxon>Caudoviricetes</taxon>
    </lineage>
</organism>
<reference evidence="1" key="1">
    <citation type="submission" date="2023-01" db="EMBL/GenBank/DDBJ databases">
        <authorList>
            <person name="Sprotte S."/>
            <person name="Brinks E."/>
        </authorList>
    </citation>
    <scope>NUCLEOTIDE SEQUENCE</scope>
</reference>
<accession>A0AAT9TT48</accession>
<reference evidence="1" key="2">
    <citation type="journal article" date="2024" name="Heliyon">
        <title>Complete genome sequence of the novel virulent phage PMBT24 infecting Enterocloster bolteae from the human gut.</title>
        <authorList>
            <person name="Sprotte S."/>
            <person name="Brinks E."/>
            <person name="Neve H."/>
            <person name="Franz C.M.A.P."/>
        </authorList>
    </citation>
    <scope>NUCLEOTIDE SEQUENCE</scope>
</reference>
<dbReference type="EMBL" id="OQ326496">
    <property type="protein sequence ID" value="WDQ45421.1"/>
    <property type="molecule type" value="Genomic_DNA"/>
</dbReference>
<proteinExistence type="predicted"/>